<dbReference type="AlphaFoldDB" id="A0A2P2NPZ1"/>
<dbReference type="EMBL" id="GGEC01064082">
    <property type="protein sequence ID" value="MBX44566.1"/>
    <property type="molecule type" value="Transcribed_RNA"/>
</dbReference>
<proteinExistence type="predicted"/>
<sequence>MVGCVKLNPNCNCFPTRANYKSIES</sequence>
<protein>
    <submittedName>
        <fullName evidence="1">Uncharacterized protein</fullName>
    </submittedName>
</protein>
<organism evidence="1">
    <name type="scientific">Rhizophora mucronata</name>
    <name type="common">Asiatic mangrove</name>
    <dbReference type="NCBI Taxonomy" id="61149"/>
    <lineage>
        <taxon>Eukaryota</taxon>
        <taxon>Viridiplantae</taxon>
        <taxon>Streptophyta</taxon>
        <taxon>Embryophyta</taxon>
        <taxon>Tracheophyta</taxon>
        <taxon>Spermatophyta</taxon>
        <taxon>Magnoliopsida</taxon>
        <taxon>eudicotyledons</taxon>
        <taxon>Gunneridae</taxon>
        <taxon>Pentapetalae</taxon>
        <taxon>rosids</taxon>
        <taxon>fabids</taxon>
        <taxon>Malpighiales</taxon>
        <taxon>Rhizophoraceae</taxon>
        <taxon>Rhizophora</taxon>
    </lineage>
</organism>
<reference evidence="1" key="1">
    <citation type="submission" date="2018-02" db="EMBL/GenBank/DDBJ databases">
        <title>Rhizophora mucronata_Transcriptome.</title>
        <authorList>
            <person name="Meera S.P."/>
            <person name="Sreeshan A."/>
            <person name="Augustine A."/>
        </authorList>
    </citation>
    <scope>NUCLEOTIDE SEQUENCE</scope>
    <source>
        <tissue evidence="1">Leaf</tissue>
    </source>
</reference>
<evidence type="ECO:0000313" key="1">
    <source>
        <dbReference type="EMBL" id="MBX44566.1"/>
    </source>
</evidence>
<accession>A0A2P2NPZ1</accession>
<name>A0A2P2NPZ1_RHIMU</name>